<evidence type="ECO:0008006" key="3">
    <source>
        <dbReference type="Google" id="ProtNLM"/>
    </source>
</evidence>
<dbReference type="EMBL" id="JBIGIA010000020">
    <property type="protein sequence ID" value="MFG6459283.1"/>
    <property type="molecule type" value="Genomic_DNA"/>
</dbReference>
<evidence type="ECO:0000313" key="1">
    <source>
        <dbReference type="EMBL" id="MFG6459283.1"/>
    </source>
</evidence>
<gene>
    <name evidence="1" type="ORF">ACG00X_20810</name>
</gene>
<protein>
    <recommendedName>
        <fullName evidence="3">Secreted protein</fullName>
    </recommendedName>
</protein>
<dbReference type="RefSeq" id="WP_394491116.1">
    <property type="nucleotide sequence ID" value="NZ_JBIGIA010000020.1"/>
</dbReference>
<dbReference type="Proteomes" id="UP001606305">
    <property type="component" value="Unassembled WGS sequence"/>
</dbReference>
<name>A0ABW7GBE8_9BURK</name>
<comment type="caution">
    <text evidence="1">The sequence shown here is derived from an EMBL/GenBank/DDBJ whole genome shotgun (WGS) entry which is preliminary data.</text>
</comment>
<reference evidence="1 2" key="1">
    <citation type="submission" date="2024-09" db="EMBL/GenBank/DDBJ databases">
        <title>Novel species of the genus Pelomonas and Roseateles isolated from streams.</title>
        <authorList>
            <person name="Lu H."/>
        </authorList>
    </citation>
    <scope>NUCLEOTIDE SEQUENCE [LARGE SCALE GENOMIC DNA]</scope>
    <source>
        <strain evidence="1 2">BYS96W</strain>
    </source>
</reference>
<organism evidence="1 2">
    <name type="scientific">Pelomonas nitida</name>
    <dbReference type="NCBI Taxonomy" id="3299027"/>
    <lineage>
        <taxon>Bacteria</taxon>
        <taxon>Pseudomonadati</taxon>
        <taxon>Pseudomonadota</taxon>
        <taxon>Betaproteobacteria</taxon>
        <taxon>Burkholderiales</taxon>
        <taxon>Sphaerotilaceae</taxon>
        <taxon>Roseateles</taxon>
    </lineage>
</organism>
<accession>A0ABW7GBE8</accession>
<proteinExistence type="predicted"/>
<keyword evidence="2" id="KW-1185">Reference proteome</keyword>
<sequence length="380" mass="39939">MKPSPAWTAAAVIAVVVLVAMLARPSAETAAPTAAASAPTQALALPAASAGSAPPVKPAAAKPVLPASPKMTVVDLCGLGRFPAATPADDDEEPLDLESLPGPVGREPLAAARATLLAQLRQGDARARAAALLMSPPDGDDPAAEQAWSRQLLQLAQSSGQPEVLAWAEGACAIQPDPMACHLGLIRARLKLEPDNAAHWAALADADPKASEEAWRGLLQSRRWQERPQSLLLAAQAALPDSLPGYLRLALGAEMRLRAPAPSGGGEAFMQERCQQHGRAEECGALARLLSERSDALHTLGNATALAQAAGWPADRQQRLRDEAERLARVSPTWWRRQGQPMACDAVQTWQQHLTEVARVGEVAALRELSARQAAASAAH</sequence>
<evidence type="ECO:0000313" key="2">
    <source>
        <dbReference type="Proteomes" id="UP001606305"/>
    </source>
</evidence>